<proteinExistence type="predicted"/>
<feature type="compositionally biased region" description="Low complexity" evidence="1">
    <location>
        <begin position="43"/>
        <end position="58"/>
    </location>
</feature>
<dbReference type="AlphaFoldDB" id="A0A645K1Z5"/>
<feature type="compositionally biased region" description="Polar residues" evidence="1">
    <location>
        <begin position="69"/>
        <end position="81"/>
    </location>
</feature>
<protein>
    <submittedName>
        <fullName evidence="2">Uncharacterized protein</fullName>
    </submittedName>
</protein>
<accession>A0A645K1Z5</accession>
<evidence type="ECO:0000256" key="1">
    <source>
        <dbReference type="SAM" id="MobiDB-lite"/>
    </source>
</evidence>
<sequence length="81" mass="8247">MMAQVRDIDAGGERRLQDGLAGREGNALAVDGKAVGVAGVAHASSPRWAAASSRPASSRARDRAASRSKAGTKSVSASRRS</sequence>
<organism evidence="2">
    <name type="scientific">bioreactor metagenome</name>
    <dbReference type="NCBI Taxonomy" id="1076179"/>
    <lineage>
        <taxon>unclassified sequences</taxon>
        <taxon>metagenomes</taxon>
        <taxon>ecological metagenomes</taxon>
    </lineage>
</organism>
<dbReference type="EMBL" id="VSSQ01146914">
    <property type="protein sequence ID" value="MPN65083.1"/>
    <property type="molecule type" value="Genomic_DNA"/>
</dbReference>
<comment type="caution">
    <text evidence="2">The sequence shown here is derived from an EMBL/GenBank/DDBJ whole genome shotgun (WGS) entry which is preliminary data.</text>
</comment>
<feature type="region of interest" description="Disordered" evidence="1">
    <location>
        <begin position="43"/>
        <end position="81"/>
    </location>
</feature>
<gene>
    <name evidence="2" type="ORF">SDC9_212862</name>
</gene>
<name>A0A645K1Z5_9ZZZZ</name>
<evidence type="ECO:0000313" key="2">
    <source>
        <dbReference type="EMBL" id="MPN65083.1"/>
    </source>
</evidence>
<reference evidence="2" key="1">
    <citation type="submission" date="2019-08" db="EMBL/GenBank/DDBJ databases">
        <authorList>
            <person name="Kucharzyk K."/>
            <person name="Murdoch R.W."/>
            <person name="Higgins S."/>
            <person name="Loffler F."/>
        </authorList>
    </citation>
    <scope>NUCLEOTIDE SEQUENCE</scope>
</reference>